<name>A0ABX5AIB0_RATRA</name>
<keyword evidence="4" id="KW-1185">Reference proteome</keyword>
<evidence type="ECO:0000313" key="3">
    <source>
        <dbReference type="EMBL" id="PPH79072.1"/>
    </source>
</evidence>
<protein>
    <recommendedName>
        <fullName evidence="2">AAA+ ATPase domain-containing protein</fullName>
    </recommendedName>
</protein>
<dbReference type="EMBL" id="PSVT01000004">
    <property type="protein sequence ID" value="PPH79072.1"/>
    <property type="molecule type" value="Genomic_DNA"/>
</dbReference>
<comment type="caution">
    <text evidence="3">The sequence shown here is derived from an EMBL/GenBank/DDBJ whole genome shotgun (WGS) entry which is preliminary data.</text>
</comment>
<dbReference type="Gene3D" id="2.30.30.940">
    <property type="match status" value="1"/>
</dbReference>
<feature type="domain" description="AAA+ ATPase" evidence="2">
    <location>
        <begin position="603"/>
        <end position="838"/>
    </location>
</feature>
<feature type="region of interest" description="Disordered" evidence="1">
    <location>
        <begin position="1524"/>
        <end position="1567"/>
    </location>
</feature>
<feature type="compositionally biased region" description="Basic and acidic residues" evidence="1">
    <location>
        <begin position="1558"/>
        <end position="1567"/>
    </location>
</feature>
<evidence type="ECO:0000259" key="2">
    <source>
        <dbReference type="SMART" id="SM00382"/>
    </source>
</evidence>
<dbReference type="NCBIfam" id="NF041492">
    <property type="entry name" value="MobF"/>
    <property type="match status" value="1"/>
</dbReference>
<dbReference type="InterPro" id="IPR027417">
    <property type="entry name" value="P-loop_NTPase"/>
</dbReference>
<dbReference type="CDD" id="cd18809">
    <property type="entry name" value="SF1_C_RecD"/>
    <property type="match status" value="1"/>
</dbReference>
<organism evidence="3 4">
    <name type="scientific">Rathayibacter rathayi</name>
    <name type="common">Corynebacterium rathayi</name>
    <dbReference type="NCBI Taxonomy" id="33887"/>
    <lineage>
        <taxon>Bacteria</taxon>
        <taxon>Bacillati</taxon>
        <taxon>Actinomycetota</taxon>
        <taxon>Actinomycetes</taxon>
        <taxon>Micrococcales</taxon>
        <taxon>Microbacteriaceae</taxon>
        <taxon>Rathayibacter</taxon>
    </lineage>
</organism>
<evidence type="ECO:0000313" key="4">
    <source>
        <dbReference type="Proteomes" id="UP000239698"/>
    </source>
</evidence>
<reference evidence="3 4" key="1">
    <citation type="submission" date="2018-02" db="EMBL/GenBank/DDBJ databases">
        <title>Bacteriophage NCPPB3778 and a type I-E CRISPR drive the evolution of the US Biological Select Agent, Rathayibacter toxicus.</title>
        <authorList>
            <person name="Davis E.W.II."/>
            <person name="Tabima J.F."/>
            <person name="Weisberg A.J."/>
            <person name="Lopes L.D."/>
            <person name="Wiseman M.S."/>
            <person name="Wiseman M.S."/>
            <person name="Pupko T."/>
            <person name="Belcher M.S."/>
            <person name="Sechler A.J."/>
            <person name="Tancos M.A."/>
            <person name="Schroeder B.K."/>
            <person name="Murray T.D."/>
            <person name="Luster D.G."/>
            <person name="Schneider W.L."/>
            <person name="Rogers E."/>
            <person name="Andreote F.D."/>
            <person name="Grunwald N.J."/>
            <person name="Putnam M.L."/>
            <person name="Chang J.H."/>
        </authorList>
    </citation>
    <scope>NUCLEOTIDE SEQUENCE [LARGE SCALE GENOMIC DNA]</scope>
    <source>
        <strain evidence="3 4">AY1D6</strain>
    </source>
</reference>
<accession>A0ABX5AIB0</accession>
<sequence length="1567" mass="168464">MTLHKLSAGDGYAYYTSEVATADVRREKGRELGDYYTADGNPAGVWLGGGLATLGETVTTRDVEGRAAFAVHESRRVSGEVTEAQMKALFGEGLHPNADALTAASIDAGASAESALQAVKLGRRFPRYEAKDTELGARIRDAYAAFERVEHRAPDLEERRRIRVREGAQVFREQKGRDPFDKEELGRFITAAQRPQQAAVAGYDLVFSPAKSVSTLWALGDDATRHAIEAAHETAIAESVAYLEQHAVATRTGSQGAAQEDVRGGLIATRFRHYDSRNGDPQLHDHVVVSNKVRGVDGSWRTLDGALLHKMNVPTSEFYNQRVAHHIREALGVAFEPRTVRAGKRPVMEIAGIDPDLMKDFSSRSTDIRRAVKALERDYRAAHGRGPDAAAHIAIAQQATLETRPVKEHARSLRELRTLWRSRAVGVAGEVTVNDLLAHARQVAADARDGSTPLLPVDVNVAAASVVGVVSEHHAVWGANVIEAEARRWAQEQARADVTEETVQAVVTAALREHSVSITPPPAHAAFAPLTRADGSSIYEHRGRELFTSRAVIDAEDQLLTAARSTGVPPIAVEHFAAAVLAHEGPLDDGQRDLAREFACSDRQLVVGVGPAGAGKTTSLNLAARAIESAGGRMIGVAPSAAAAAVLKADVGIDTHTLHGFLLQLERGEESAQLRPGDVVVVDEAGMAGTVRLAMITEQATRAGATVRLIGDDRQLSAVEAGGALRLIENEVGAIRLETVHRFRTADGTANEDEAAASLLLRDAEQAAGGDAFTWYRQQDRVTAVTAESGTDAVFAAWQADTSAGKTSLMMASTNATVADLNARAQAFRISTGDVRGRRTAALRDGLAAHVGDVVVTRSNTSTLRYNAGRDRVLNNDVWDVKRVHPDGALTARNRRNGGQTRLPAEYVKAHTELGYAATVHRAQGMTVDTAHALADRKTGREAAYVALTRGRSHNHLYLALEPGECVDEGLAAIAGNVDRALTATETIRAEQTRTADLGALAAQFRDVHDRADDIRIATAIDAALGGRTLDELRQSGTWADVKSALVDAERAGFTLEKAVATAWQNGNGLDGADDRGALIAWRIRDTSRWARAHADVDTITGRPLAGMTDEALGRALEHATRTRCLAETQLEIGTNADTHWRERRFGHLSDLTLAGRVAQQRVTVAQPVTDRQQARQDLWLLGELNAENRARKALPVSVRVQENRDRGAATVRPDRGVDPASATPGAIAAVWNARTLENQLAAETRLRARLPDTPSRPVADRPRIPEWIADVRLLTDSRVREDWREHLTERYEHLASQYTLRGEQLAAAPPAWAVEHLGPVPAGDSAMRPEWIALAAEIDHYRAVSHTPDTDPTLLGGAGQDTALAQALTGRADELRLVNPTPGPAPVTAPVGAAGPRTVTAEEFAVAVAAEALAAGMSVAEYEQLVESFRQTGEPLPAQNVYSRLRVDELEQLAAREPAGVLTDTLPEPEGARLVSAEEFAAAVAAEAADAGMTVAEYEQLVESFRQTGQPLPAENVYARLRLATDDDSAPTPTRPQATRHPAFRSDPASAAPTPQEEARRRGLGH</sequence>
<dbReference type="RefSeq" id="WP_097167926.1">
    <property type="nucleotide sequence ID" value="NZ_PSUP01000037.1"/>
</dbReference>
<gene>
    <name evidence="3" type="ORF">C5C40_03805</name>
</gene>
<dbReference type="InterPro" id="IPR003593">
    <property type="entry name" value="AAA+_ATPase"/>
</dbReference>
<dbReference type="SMART" id="SM00382">
    <property type="entry name" value="AAA"/>
    <property type="match status" value="1"/>
</dbReference>
<dbReference type="Gene3D" id="3.40.50.300">
    <property type="entry name" value="P-loop containing nucleotide triphosphate hydrolases"/>
    <property type="match status" value="2"/>
</dbReference>
<evidence type="ECO:0000256" key="1">
    <source>
        <dbReference type="SAM" id="MobiDB-lite"/>
    </source>
</evidence>
<dbReference type="SUPFAM" id="SSF52540">
    <property type="entry name" value="P-loop containing nucleoside triphosphate hydrolases"/>
    <property type="match status" value="2"/>
</dbReference>
<dbReference type="SUPFAM" id="SSF55464">
    <property type="entry name" value="Origin of replication-binding domain, RBD-like"/>
    <property type="match status" value="1"/>
</dbReference>
<dbReference type="Pfam" id="PF08751">
    <property type="entry name" value="TrwC"/>
    <property type="match status" value="1"/>
</dbReference>
<dbReference type="Proteomes" id="UP000239698">
    <property type="component" value="Unassembled WGS sequence"/>
</dbReference>
<dbReference type="InterPro" id="IPR014862">
    <property type="entry name" value="TrwC"/>
</dbReference>
<proteinExistence type="predicted"/>
<dbReference type="Pfam" id="PF13604">
    <property type="entry name" value="AAA_30"/>
    <property type="match status" value="1"/>
</dbReference>